<evidence type="ECO:0000313" key="3">
    <source>
        <dbReference type="Proteomes" id="UP001589894"/>
    </source>
</evidence>
<sequence length="140" mass="15106">MAGSRRPDHLRARDRGAAATERAARRRAAVAPHFGPYYAWYVGQCAAWPGPAPDRYLGPWRRAARPGGLVVGMRYDPVADYAGVARFARLIDGGLLTVTDGRGHLSLGQSDCARLAVSAYLVTARRPADAIACTADRQPF</sequence>
<dbReference type="Proteomes" id="UP001589894">
    <property type="component" value="Unassembled WGS sequence"/>
</dbReference>
<dbReference type="RefSeq" id="WP_377343326.1">
    <property type="nucleotide sequence ID" value="NZ_JBHLUE010000026.1"/>
</dbReference>
<dbReference type="GO" id="GO:0016787">
    <property type="term" value="F:hydrolase activity"/>
    <property type="evidence" value="ECO:0007669"/>
    <property type="project" value="UniProtKB-KW"/>
</dbReference>
<keyword evidence="3" id="KW-1185">Reference proteome</keyword>
<keyword evidence="2" id="KW-0378">Hydrolase</keyword>
<reference evidence="2 3" key="1">
    <citation type="submission" date="2024-09" db="EMBL/GenBank/DDBJ databases">
        <authorList>
            <person name="Sun Q."/>
            <person name="Mori K."/>
        </authorList>
    </citation>
    <scope>NUCLEOTIDE SEQUENCE [LARGE SCALE GENOMIC DNA]</scope>
    <source>
        <strain evidence="2 3">TBRC 2205</strain>
    </source>
</reference>
<comment type="caution">
    <text evidence="2">The sequence shown here is derived from an EMBL/GenBank/DDBJ whole genome shotgun (WGS) entry which is preliminary data.</text>
</comment>
<name>A0ABV6P4J6_9ACTN</name>
<evidence type="ECO:0000313" key="2">
    <source>
        <dbReference type="EMBL" id="MFC0567945.1"/>
    </source>
</evidence>
<organism evidence="2 3">
    <name type="scientific">Plantactinospora siamensis</name>
    <dbReference type="NCBI Taxonomy" id="555372"/>
    <lineage>
        <taxon>Bacteria</taxon>
        <taxon>Bacillati</taxon>
        <taxon>Actinomycetota</taxon>
        <taxon>Actinomycetes</taxon>
        <taxon>Micromonosporales</taxon>
        <taxon>Micromonosporaceae</taxon>
        <taxon>Plantactinospora</taxon>
    </lineage>
</organism>
<dbReference type="EMBL" id="JBHLUE010000026">
    <property type="protein sequence ID" value="MFC0567945.1"/>
    <property type="molecule type" value="Genomic_DNA"/>
</dbReference>
<accession>A0ABV6P4J6</accession>
<feature type="domain" description="Peptidase S33 tripeptidyl aminopeptidase-like C-terminal" evidence="1">
    <location>
        <begin position="32"/>
        <end position="133"/>
    </location>
</feature>
<dbReference type="InterPro" id="IPR013595">
    <property type="entry name" value="Pept_S33_TAP-like_C"/>
</dbReference>
<dbReference type="Pfam" id="PF08386">
    <property type="entry name" value="Abhydrolase_4"/>
    <property type="match status" value="1"/>
</dbReference>
<protein>
    <submittedName>
        <fullName evidence="2">Alpha/beta hydrolase</fullName>
    </submittedName>
</protein>
<evidence type="ECO:0000259" key="1">
    <source>
        <dbReference type="Pfam" id="PF08386"/>
    </source>
</evidence>
<gene>
    <name evidence="2" type="ORF">ACFFHU_27850</name>
</gene>
<proteinExistence type="predicted"/>